<accession>A0AAJ0CIC5</accession>
<sequence>MPKFFGRHLRIARRGSRSRSSSSQKPGDGLIQASDATENLFNSVLDALAQIDAFSGPSTPTLFVVYAHDLQPQTQDKSLLAHAGAVKSFIAWLHRIRSRTISDRHPMPMFETREREDAACHDILEHQLSLLPETATERNEIHTIASVDKVVLCGSQLLRTYCQDKFFLPFLDGIRKAYNATQNGSRMDLRNLLESDLLLSSVGQPGFHHVLTKLGFLDIRRQRNPEKHGVILMSLDDAPMDYLPFTQPTELFVKLESSKSKEALHDRFFKLLGEIYTDQHPILHAYQQAYEQGKSLINSSDALTDDVLLSLIEESISTARKRATEYQNAKLRDMQNRAGSFHINQHMDKGFENMSNNFERLKNDLESRSREYSTGANVATDMDCLNAFDTRIDHSHQKDRNDLCAPDTGQWFFDHPAYDTFRRSRTSRLLFVTAEAGGGKSTTMRALIDRLGDSPSRPIIAYFFFKDDDDAEKNYSIALAALISQILAQDKNLIRYAKRPYEQYGNSIRSQTREMWQIMREIGSNADRDIHSILDAVDECADDGRKQLVDKLIAFFDATASTMSRLRFVISSRPYQSRYHQFDKLLGSSNATHLAGEIAKVQSDIRKVIRYNAQTSTKNVNTKSFLAIRVAFELISDDLQCGAGKRTIEAILDNIPRGLESQFDKMLRKSQDEMHARRLFSAILAARRKLKIQEFKVIYSLTRLPSQSLHGRAQSYEDLELPTNDDEFQRTVRSRCALFITFSKGSVHLLHQTAREYLINTMAEV</sequence>
<dbReference type="PANTHER" id="PTHR10039:SF5">
    <property type="entry name" value="NACHT DOMAIN-CONTAINING PROTEIN"/>
    <property type="match status" value="1"/>
</dbReference>
<dbReference type="Proteomes" id="UP001251528">
    <property type="component" value="Unassembled WGS sequence"/>
</dbReference>
<dbReference type="Gene3D" id="3.40.50.300">
    <property type="entry name" value="P-loop containing nucleotide triphosphate hydrolases"/>
    <property type="match status" value="1"/>
</dbReference>
<proteinExistence type="predicted"/>
<dbReference type="InterPro" id="IPR056884">
    <property type="entry name" value="NPHP3-like_N"/>
</dbReference>
<dbReference type="SUPFAM" id="SSF52540">
    <property type="entry name" value="P-loop containing nucleoside triphosphate hydrolases"/>
    <property type="match status" value="1"/>
</dbReference>
<protein>
    <recommendedName>
        <fullName evidence="2">Nephrocystin 3-like N-terminal domain-containing protein</fullName>
    </recommendedName>
</protein>
<keyword evidence="4" id="KW-1185">Reference proteome</keyword>
<gene>
    <name evidence="3" type="ORF">QQS21_008688</name>
</gene>
<evidence type="ECO:0000259" key="2">
    <source>
        <dbReference type="Pfam" id="PF24883"/>
    </source>
</evidence>
<evidence type="ECO:0000313" key="3">
    <source>
        <dbReference type="EMBL" id="KAK2593600.1"/>
    </source>
</evidence>
<evidence type="ECO:0000313" key="4">
    <source>
        <dbReference type="Proteomes" id="UP001251528"/>
    </source>
</evidence>
<comment type="caution">
    <text evidence="3">The sequence shown here is derived from an EMBL/GenBank/DDBJ whole genome shotgun (WGS) entry which is preliminary data.</text>
</comment>
<dbReference type="EMBL" id="JASWJB010000204">
    <property type="protein sequence ID" value="KAK2593600.1"/>
    <property type="molecule type" value="Genomic_DNA"/>
</dbReference>
<name>A0AAJ0CIC5_9HYPO</name>
<feature type="domain" description="Nephrocystin 3-like N-terminal" evidence="2">
    <location>
        <begin position="407"/>
        <end position="573"/>
    </location>
</feature>
<dbReference type="PANTHER" id="PTHR10039">
    <property type="entry name" value="AMELOGENIN"/>
    <property type="match status" value="1"/>
</dbReference>
<evidence type="ECO:0000256" key="1">
    <source>
        <dbReference type="ARBA" id="ARBA00022737"/>
    </source>
</evidence>
<organism evidence="3 4">
    <name type="scientific">Conoideocrella luteorostrata</name>
    <dbReference type="NCBI Taxonomy" id="1105319"/>
    <lineage>
        <taxon>Eukaryota</taxon>
        <taxon>Fungi</taxon>
        <taxon>Dikarya</taxon>
        <taxon>Ascomycota</taxon>
        <taxon>Pezizomycotina</taxon>
        <taxon>Sordariomycetes</taxon>
        <taxon>Hypocreomycetidae</taxon>
        <taxon>Hypocreales</taxon>
        <taxon>Clavicipitaceae</taxon>
        <taxon>Conoideocrella</taxon>
    </lineage>
</organism>
<dbReference type="Pfam" id="PF24883">
    <property type="entry name" value="NPHP3_N"/>
    <property type="match status" value="1"/>
</dbReference>
<reference evidence="3" key="1">
    <citation type="submission" date="2023-06" db="EMBL/GenBank/DDBJ databases">
        <title>Conoideocrella luteorostrata (Hypocreales: Clavicipitaceae), a potential biocontrol fungus for elongate hemlock scale in United States Christmas tree production areas.</title>
        <authorList>
            <person name="Barrett H."/>
            <person name="Lovett B."/>
            <person name="Macias A.M."/>
            <person name="Stajich J.E."/>
            <person name="Kasson M.T."/>
        </authorList>
    </citation>
    <scope>NUCLEOTIDE SEQUENCE</scope>
    <source>
        <strain evidence="3">ARSEF 14590</strain>
    </source>
</reference>
<dbReference type="AlphaFoldDB" id="A0AAJ0CIC5"/>
<keyword evidence="1" id="KW-0677">Repeat</keyword>
<dbReference type="InterPro" id="IPR027417">
    <property type="entry name" value="P-loop_NTPase"/>
</dbReference>